<organism evidence="1 2">
    <name type="scientific">Armillaria novae-zelandiae</name>
    <dbReference type="NCBI Taxonomy" id="153914"/>
    <lineage>
        <taxon>Eukaryota</taxon>
        <taxon>Fungi</taxon>
        <taxon>Dikarya</taxon>
        <taxon>Basidiomycota</taxon>
        <taxon>Agaricomycotina</taxon>
        <taxon>Agaricomycetes</taxon>
        <taxon>Agaricomycetidae</taxon>
        <taxon>Agaricales</taxon>
        <taxon>Marasmiineae</taxon>
        <taxon>Physalacriaceae</taxon>
        <taxon>Armillaria</taxon>
    </lineage>
</organism>
<proteinExistence type="predicted"/>
<evidence type="ECO:0000313" key="1">
    <source>
        <dbReference type="EMBL" id="KAK0472946.1"/>
    </source>
</evidence>
<protein>
    <submittedName>
        <fullName evidence="1">Uncharacterized protein</fullName>
    </submittedName>
</protein>
<comment type="caution">
    <text evidence="1">The sequence shown here is derived from an EMBL/GenBank/DDBJ whole genome shotgun (WGS) entry which is preliminary data.</text>
</comment>
<keyword evidence="2" id="KW-1185">Reference proteome</keyword>
<dbReference type="AlphaFoldDB" id="A0AA39T944"/>
<sequence>MSHLIQGNVISTKSSIVIWVILEAYHASFLNCTHGHGPSVRTIDRDDISLVDTKQLLQTYKDKGAIDGYFQVDTTRSDEYNYLLWSDSDEEVVLQVQGVLLEGHVPPVVGSGTIEAIHYFMSRFDKKPSTYYPMWIDNMDAICAATHLLTPTQHAKSDVVDHGAVDDNDVLRNVFHHGSHCYTEDNVVAFLKWDKKVDGSM</sequence>
<dbReference type="Proteomes" id="UP001175227">
    <property type="component" value="Unassembled WGS sequence"/>
</dbReference>
<accession>A0AA39T944</accession>
<name>A0AA39T944_9AGAR</name>
<reference evidence="1" key="1">
    <citation type="submission" date="2023-06" db="EMBL/GenBank/DDBJ databases">
        <authorList>
            <consortium name="Lawrence Berkeley National Laboratory"/>
            <person name="Ahrendt S."/>
            <person name="Sahu N."/>
            <person name="Indic B."/>
            <person name="Wong-Bajracharya J."/>
            <person name="Merenyi Z."/>
            <person name="Ke H.-M."/>
            <person name="Monk M."/>
            <person name="Kocsube S."/>
            <person name="Drula E."/>
            <person name="Lipzen A."/>
            <person name="Balint B."/>
            <person name="Henrissat B."/>
            <person name="Andreopoulos B."/>
            <person name="Martin F.M."/>
            <person name="Harder C.B."/>
            <person name="Rigling D."/>
            <person name="Ford K.L."/>
            <person name="Foster G.D."/>
            <person name="Pangilinan J."/>
            <person name="Papanicolaou A."/>
            <person name="Barry K."/>
            <person name="LaButti K."/>
            <person name="Viragh M."/>
            <person name="Koriabine M."/>
            <person name="Yan M."/>
            <person name="Riley R."/>
            <person name="Champramary S."/>
            <person name="Plett K.L."/>
            <person name="Tsai I.J."/>
            <person name="Slot J."/>
            <person name="Sipos G."/>
            <person name="Plett J."/>
            <person name="Nagy L.G."/>
            <person name="Grigoriev I.V."/>
        </authorList>
    </citation>
    <scope>NUCLEOTIDE SEQUENCE</scope>
    <source>
        <strain evidence="1">ICMP 16352</strain>
    </source>
</reference>
<evidence type="ECO:0000313" key="2">
    <source>
        <dbReference type="Proteomes" id="UP001175227"/>
    </source>
</evidence>
<gene>
    <name evidence="1" type="ORF">IW261DRAFT_1423926</name>
</gene>
<dbReference type="EMBL" id="JAUEPR010000036">
    <property type="protein sequence ID" value="KAK0472946.1"/>
    <property type="molecule type" value="Genomic_DNA"/>
</dbReference>